<evidence type="ECO:0000256" key="7">
    <source>
        <dbReference type="ARBA" id="ARBA00023136"/>
    </source>
</evidence>
<reference evidence="10" key="1">
    <citation type="journal article" date="2019" name="Int. J. Syst. Evol. Microbiol.">
        <title>The Global Catalogue of Microorganisms (GCM) 10K type strain sequencing project: providing services to taxonomists for standard genome sequencing and annotation.</title>
        <authorList>
            <consortium name="The Broad Institute Genomics Platform"/>
            <consortium name="The Broad Institute Genome Sequencing Center for Infectious Disease"/>
            <person name="Wu L."/>
            <person name="Ma J."/>
        </authorList>
    </citation>
    <scope>NUCLEOTIDE SEQUENCE [LARGE SCALE GENOMIC DNA]</scope>
    <source>
        <strain evidence="10">NBRC 108894</strain>
    </source>
</reference>
<dbReference type="PANTHER" id="PTHR33908:SF3">
    <property type="entry name" value="UNDECAPRENYL PHOSPHATE-ALPHA-4-AMINO-4-DEOXY-L-ARABINOSE ARABINOSYL TRANSFERASE"/>
    <property type="match status" value="1"/>
</dbReference>
<evidence type="ECO:0000256" key="2">
    <source>
        <dbReference type="ARBA" id="ARBA00022475"/>
    </source>
</evidence>
<feature type="transmembrane region" description="Helical" evidence="8">
    <location>
        <begin position="157"/>
        <end position="176"/>
    </location>
</feature>
<feature type="transmembrane region" description="Helical" evidence="8">
    <location>
        <begin position="183"/>
        <end position="216"/>
    </location>
</feature>
<evidence type="ECO:0000256" key="8">
    <source>
        <dbReference type="SAM" id="Phobius"/>
    </source>
</evidence>
<evidence type="ECO:0000313" key="10">
    <source>
        <dbReference type="Proteomes" id="UP001157034"/>
    </source>
</evidence>
<feature type="transmembrane region" description="Helical" evidence="8">
    <location>
        <begin position="297"/>
        <end position="314"/>
    </location>
</feature>
<evidence type="ECO:0000256" key="6">
    <source>
        <dbReference type="ARBA" id="ARBA00022989"/>
    </source>
</evidence>
<accession>A0ABQ6K315</accession>
<name>A0ABQ6K315_9MICO</name>
<evidence type="ECO:0000256" key="1">
    <source>
        <dbReference type="ARBA" id="ARBA00004651"/>
    </source>
</evidence>
<dbReference type="EMBL" id="BSVB01000001">
    <property type="protein sequence ID" value="GMA94126.1"/>
    <property type="molecule type" value="Genomic_DNA"/>
</dbReference>
<proteinExistence type="predicted"/>
<dbReference type="PANTHER" id="PTHR33908">
    <property type="entry name" value="MANNOSYLTRANSFERASE YKCB-RELATED"/>
    <property type="match status" value="1"/>
</dbReference>
<comment type="subcellular location">
    <subcellularLocation>
        <location evidence="1">Cell membrane</location>
        <topology evidence="1">Multi-pass membrane protein</topology>
    </subcellularLocation>
</comment>
<gene>
    <name evidence="9" type="ORF">GCM10025881_09500</name>
</gene>
<feature type="transmembrane region" description="Helical" evidence="8">
    <location>
        <begin position="248"/>
        <end position="268"/>
    </location>
</feature>
<keyword evidence="3 9" id="KW-0328">Glycosyltransferase</keyword>
<feature type="transmembrane region" description="Helical" evidence="8">
    <location>
        <begin position="131"/>
        <end position="151"/>
    </location>
</feature>
<evidence type="ECO:0000256" key="4">
    <source>
        <dbReference type="ARBA" id="ARBA00022679"/>
    </source>
</evidence>
<feature type="transmembrane region" description="Helical" evidence="8">
    <location>
        <begin position="222"/>
        <end position="241"/>
    </location>
</feature>
<feature type="transmembrane region" description="Helical" evidence="8">
    <location>
        <begin position="356"/>
        <end position="375"/>
    </location>
</feature>
<keyword evidence="2" id="KW-1003">Cell membrane</keyword>
<evidence type="ECO:0000256" key="5">
    <source>
        <dbReference type="ARBA" id="ARBA00022692"/>
    </source>
</evidence>
<protein>
    <submittedName>
        <fullName evidence="9">Mannosyltransferase</fullName>
    </submittedName>
</protein>
<keyword evidence="6 8" id="KW-1133">Transmembrane helix</keyword>
<evidence type="ECO:0000313" key="9">
    <source>
        <dbReference type="EMBL" id="GMA94126.1"/>
    </source>
</evidence>
<keyword evidence="4" id="KW-0808">Transferase</keyword>
<feature type="transmembrane region" description="Helical" evidence="8">
    <location>
        <begin position="108"/>
        <end position="124"/>
    </location>
</feature>
<feature type="transmembrane region" description="Helical" evidence="8">
    <location>
        <begin position="326"/>
        <end position="344"/>
    </location>
</feature>
<dbReference type="Proteomes" id="UP001157034">
    <property type="component" value="Unassembled WGS sequence"/>
</dbReference>
<organism evidence="9 10">
    <name type="scientific">Pseudolysinimonas kribbensis</name>
    <dbReference type="NCBI Taxonomy" id="433641"/>
    <lineage>
        <taxon>Bacteria</taxon>
        <taxon>Bacillati</taxon>
        <taxon>Actinomycetota</taxon>
        <taxon>Actinomycetes</taxon>
        <taxon>Micrococcales</taxon>
        <taxon>Microbacteriaceae</taxon>
        <taxon>Pseudolysinimonas</taxon>
    </lineage>
</organism>
<dbReference type="InterPro" id="IPR050297">
    <property type="entry name" value="LipidA_mod_glycosyltrf_83"/>
</dbReference>
<sequence>MTTLGTQTVRPPAARPARSRWAAARAVLRRSTAARAASLGLVGGLIGWAGSGVPSYWGDEAASIMSAERSLPGLFAMAAHVDAVHTTYYALLHVWIRLVGTSELATRTPSAVAVAFLVAGVVVLGERLGGIRLGVAAGIAAVALPRITYLATDARSYAFAAAAAVWIAVLVVRLLRGRHRRRAWVLLGVAIGATAWMFLYAVLLVLVVGVMVLVLRRDLIRSWLWAGAAAVVVASPIALLAMSERHQIAFLAHRSVVSVGGVLVTQWFLKPWPAVVGWAIILAGVVLSLRRRRGRRAVLLGLTWMALPTAILLLADPVVPVYTTRYLSFAAPAVALLIGLGAVRIAESVRGRELRLAAGAAVLGIAAGVSAPVYLAQRGPYGQSEGADFEQAAEAAGDLGHRGDAVIFDEGTKPSIDPRLAYRLFPQRFTGLRDVELVTPFDRRTQLWDVVRPLDQALPDLGREVIAIENTAGHGLPPDIERLVGAGYRVDAVQRLHIDSVYRLTRPGA</sequence>
<comment type="caution">
    <text evidence="9">The sequence shown here is derived from an EMBL/GenBank/DDBJ whole genome shotgun (WGS) entry which is preliminary data.</text>
</comment>
<keyword evidence="5 8" id="KW-0812">Transmembrane</keyword>
<dbReference type="RefSeq" id="WP_284253133.1">
    <property type="nucleotide sequence ID" value="NZ_BAAAQO010000003.1"/>
</dbReference>
<feature type="transmembrane region" description="Helical" evidence="8">
    <location>
        <begin position="274"/>
        <end position="290"/>
    </location>
</feature>
<keyword evidence="7 8" id="KW-0472">Membrane</keyword>
<keyword evidence="10" id="KW-1185">Reference proteome</keyword>
<evidence type="ECO:0000256" key="3">
    <source>
        <dbReference type="ARBA" id="ARBA00022676"/>
    </source>
</evidence>
<dbReference type="GO" id="GO:0016757">
    <property type="term" value="F:glycosyltransferase activity"/>
    <property type="evidence" value="ECO:0007669"/>
    <property type="project" value="UniProtKB-KW"/>
</dbReference>